<dbReference type="Proteomes" id="UP000032544">
    <property type="component" value="Unassembled WGS sequence"/>
</dbReference>
<evidence type="ECO:0000313" key="2">
    <source>
        <dbReference type="EMBL" id="KJF44277.1"/>
    </source>
</evidence>
<dbReference type="InterPro" id="IPR019734">
    <property type="entry name" value="TPR_rpt"/>
</dbReference>
<dbReference type="EMBL" id="JRHC01000001">
    <property type="protein sequence ID" value="KJF44277.1"/>
    <property type="molecule type" value="Genomic_DNA"/>
</dbReference>
<comment type="caution">
    <text evidence="2">The sequence shown here is derived from an EMBL/GenBank/DDBJ whole genome shotgun (WGS) entry which is preliminary data.</text>
</comment>
<dbReference type="PROSITE" id="PS51257">
    <property type="entry name" value="PROKAR_LIPOPROTEIN"/>
    <property type="match status" value="1"/>
</dbReference>
<dbReference type="OrthoDB" id="1523851at2"/>
<feature type="repeat" description="TPR" evidence="1">
    <location>
        <begin position="95"/>
        <end position="128"/>
    </location>
</feature>
<proteinExistence type="predicted"/>
<dbReference type="STRING" id="1544798.LH29_01810"/>
<organism evidence="2 3">
    <name type="scientific">Draconibacterium sediminis</name>
    <dbReference type="NCBI Taxonomy" id="1544798"/>
    <lineage>
        <taxon>Bacteria</taxon>
        <taxon>Pseudomonadati</taxon>
        <taxon>Bacteroidota</taxon>
        <taxon>Bacteroidia</taxon>
        <taxon>Marinilabiliales</taxon>
        <taxon>Prolixibacteraceae</taxon>
        <taxon>Draconibacterium</taxon>
    </lineage>
</organism>
<dbReference type="Gene3D" id="1.25.40.10">
    <property type="entry name" value="Tetratricopeptide repeat domain"/>
    <property type="match status" value="1"/>
</dbReference>
<evidence type="ECO:0000313" key="3">
    <source>
        <dbReference type="Proteomes" id="UP000032544"/>
    </source>
</evidence>
<name>A0A0D8JBK7_9BACT</name>
<reference evidence="2 3" key="1">
    <citation type="submission" date="2014-09" db="EMBL/GenBank/DDBJ databases">
        <title>Draft Genome Sequence of Draconibacterium sp. JN14CK-3.</title>
        <authorList>
            <person name="Dong C."/>
            <person name="Lai Q."/>
            <person name="Shao Z."/>
        </authorList>
    </citation>
    <scope>NUCLEOTIDE SEQUENCE [LARGE SCALE GENOMIC DNA]</scope>
    <source>
        <strain evidence="2 3">JN14CK-3</strain>
    </source>
</reference>
<dbReference type="RefSeq" id="WP_045025834.1">
    <property type="nucleotide sequence ID" value="NZ_JRHC01000001.1"/>
</dbReference>
<evidence type="ECO:0000256" key="1">
    <source>
        <dbReference type="PROSITE-ProRule" id="PRU00339"/>
    </source>
</evidence>
<dbReference type="SMART" id="SM00028">
    <property type="entry name" value="TPR"/>
    <property type="match status" value="2"/>
</dbReference>
<dbReference type="SUPFAM" id="SSF48452">
    <property type="entry name" value="TPR-like"/>
    <property type="match status" value="1"/>
</dbReference>
<dbReference type="AlphaFoldDB" id="A0A0D8JBK7"/>
<sequence>MVKYIIYISCFVTLIFGCTNKNKSVSNIEDNVNFIELYNNHQWINLVEKENILLKQAESNFVYYLILSESFAAIGDINKSIQYAKQWIVQDSSDYNAYLTLGNSYLIADSLWKAEQCYLKVLEMGPYHARAMLHLAEVYKQLNQPNLAIIQYLNAIELFSENGFQEEVIQYSSEVLKLDSANFKAKNYLEQMSKSP</sequence>
<dbReference type="PROSITE" id="PS50005">
    <property type="entry name" value="TPR"/>
    <property type="match status" value="1"/>
</dbReference>
<keyword evidence="3" id="KW-1185">Reference proteome</keyword>
<gene>
    <name evidence="2" type="ORF">LH29_01810</name>
</gene>
<accession>A0A0D8JBK7</accession>
<protein>
    <submittedName>
        <fullName evidence="2">Uncharacterized protein</fullName>
    </submittedName>
</protein>
<keyword evidence="1" id="KW-0802">TPR repeat</keyword>
<dbReference type="InterPro" id="IPR011990">
    <property type="entry name" value="TPR-like_helical_dom_sf"/>
</dbReference>